<comment type="caution">
    <text evidence="14">The sequence shown here is derived from an EMBL/GenBank/DDBJ whole genome shotgun (WGS) entry which is preliminary data.</text>
</comment>
<feature type="transmembrane region" description="Helical" evidence="12">
    <location>
        <begin position="29"/>
        <end position="51"/>
    </location>
</feature>
<evidence type="ECO:0000256" key="5">
    <source>
        <dbReference type="ARBA" id="ARBA00022925"/>
    </source>
</evidence>
<dbReference type="InterPro" id="IPR027430">
    <property type="entry name" value="Retinal_BS"/>
</dbReference>
<evidence type="ECO:0000313" key="14">
    <source>
        <dbReference type="EMBL" id="CAD5125346.1"/>
    </source>
</evidence>
<feature type="transmembrane region" description="Helical" evidence="12">
    <location>
        <begin position="105"/>
        <end position="125"/>
    </location>
</feature>
<gene>
    <name evidence="14" type="ORF">DGYR_LOCUS12730</name>
</gene>
<evidence type="ECO:0000256" key="6">
    <source>
        <dbReference type="ARBA" id="ARBA00022989"/>
    </source>
</evidence>
<feature type="transmembrane region" description="Helical" evidence="12">
    <location>
        <begin position="145"/>
        <end position="167"/>
    </location>
</feature>
<evidence type="ECO:0000256" key="1">
    <source>
        <dbReference type="ARBA" id="ARBA00004141"/>
    </source>
</evidence>
<evidence type="ECO:0000256" key="10">
    <source>
        <dbReference type="ARBA" id="ARBA00023170"/>
    </source>
</evidence>
<evidence type="ECO:0000256" key="12">
    <source>
        <dbReference type="SAM" id="Phobius"/>
    </source>
</evidence>
<dbReference type="Proteomes" id="UP000549394">
    <property type="component" value="Unassembled WGS sequence"/>
</dbReference>
<evidence type="ECO:0000256" key="11">
    <source>
        <dbReference type="ARBA" id="ARBA00023224"/>
    </source>
</evidence>
<dbReference type="PROSITE" id="PS50262">
    <property type="entry name" value="G_PROTEIN_RECEP_F1_2"/>
    <property type="match status" value="1"/>
</dbReference>
<keyword evidence="2" id="KW-0600">Photoreceptor protein</keyword>
<keyword evidence="4 12" id="KW-0812">Transmembrane</keyword>
<keyword evidence="6 12" id="KW-1133">Transmembrane helix</keyword>
<accession>A0A7I8WB37</accession>
<keyword evidence="8" id="KW-0297">G-protein coupled receptor</keyword>
<feature type="domain" description="G-protein coupled receptors family 1 profile" evidence="13">
    <location>
        <begin position="45"/>
        <end position="293"/>
    </location>
</feature>
<evidence type="ECO:0000256" key="3">
    <source>
        <dbReference type="ARBA" id="ARBA00022606"/>
    </source>
</evidence>
<evidence type="ECO:0000256" key="4">
    <source>
        <dbReference type="ARBA" id="ARBA00022692"/>
    </source>
</evidence>
<keyword evidence="3" id="KW-0716">Sensory transduction</keyword>
<comment type="subcellular location">
    <subcellularLocation>
        <location evidence="1">Membrane</location>
        <topology evidence="1">Multi-pass membrane protein</topology>
    </subcellularLocation>
</comment>
<keyword evidence="10" id="KW-0675">Receptor</keyword>
<evidence type="ECO:0000256" key="2">
    <source>
        <dbReference type="ARBA" id="ARBA00022543"/>
    </source>
</evidence>
<keyword evidence="5" id="KW-0681">Retinal protein</keyword>
<dbReference type="PROSITE" id="PS00238">
    <property type="entry name" value="OPSIN"/>
    <property type="match status" value="1"/>
</dbReference>
<evidence type="ECO:0000256" key="9">
    <source>
        <dbReference type="ARBA" id="ARBA00023136"/>
    </source>
</evidence>
<feature type="transmembrane region" description="Helical" evidence="12">
    <location>
        <begin position="241"/>
        <end position="262"/>
    </location>
</feature>
<keyword evidence="9 12" id="KW-0472">Membrane</keyword>
<sequence length="389" mass="44507">MEKEDANKTVMNNFTFNRFISTLPPSFDYFIAFYMIILILLTVLLNGLLLIANWRKRKNLSTFDICLINMSISGIIPAIFSYPLLVYSSINHGWAFGVSACKRDGFVVFFFAVVQIATLMLMSILRYLKVCHPIKDNILNQNHVIGFVFLTYVYSAIWTLGPLIGWASYGIEPWKLTCSIDWTNITTSYLICCFVACYLLPLLCIIGFYSRITIVVGNFYRSRRVLSHRDRNRYDQHMLKLTVGMSSAFFLAWTPYAIVSFMSSLNMQTISIAATPIPAIFAKSSTVYNPIVYYLMIQRFRDEIWQLLCSFRLSKKKVGGKSVEEMRQEQDEMKGIMLELLKDVKEMKRGMAISSTDSDVKKSSSSHIAYKNLATEDDPTICTQVCSTL</sequence>
<dbReference type="InterPro" id="IPR017452">
    <property type="entry name" value="GPCR_Rhodpsn_7TM"/>
</dbReference>
<dbReference type="PRINTS" id="PR00237">
    <property type="entry name" value="GPCRRHODOPSN"/>
</dbReference>
<dbReference type="SUPFAM" id="SSF81321">
    <property type="entry name" value="Family A G protein-coupled receptor-like"/>
    <property type="match status" value="1"/>
</dbReference>
<feature type="transmembrane region" description="Helical" evidence="12">
    <location>
        <begin position="63"/>
        <end position="85"/>
    </location>
</feature>
<dbReference type="OrthoDB" id="5564849at2759"/>
<evidence type="ECO:0000259" key="13">
    <source>
        <dbReference type="PROSITE" id="PS50262"/>
    </source>
</evidence>
<evidence type="ECO:0000313" key="15">
    <source>
        <dbReference type="Proteomes" id="UP000549394"/>
    </source>
</evidence>
<evidence type="ECO:0000256" key="7">
    <source>
        <dbReference type="ARBA" id="ARBA00022991"/>
    </source>
</evidence>
<dbReference type="CDD" id="cd14969">
    <property type="entry name" value="7tmA_Opsins_type2_animals"/>
    <property type="match status" value="1"/>
</dbReference>
<dbReference type="GO" id="GO:0007602">
    <property type="term" value="P:phototransduction"/>
    <property type="evidence" value="ECO:0007669"/>
    <property type="project" value="UniProtKB-KW"/>
</dbReference>
<dbReference type="EMBL" id="CAJFCJ010000026">
    <property type="protein sequence ID" value="CAD5125346.1"/>
    <property type="molecule type" value="Genomic_DNA"/>
</dbReference>
<dbReference type="AlphaFoldDB" id="A0A7I8WB37"/>
<protein>
    <submittedName>
        <fullName evidence="14">DgyrCDS13586</fullName>
    </submittedName>
</protein>
<evidence type="ECO:0000256" key="8">
    <source>
        <dbReference type="ARBA" id="ARBA00023040"/>
    </source>
</evidence>
<dbReference type="GO" id="GO:0004930">
    <property type="term" value="F:G protein-coupled receptor activity"/>
    <property type="evidence" value="ECO:0007669"/>
    <property type="project" value="UniProtKB-KW"/>
</dbReference>
<dbReference type="InterPro" id="IPR000276">
    <property type="entry name" value="GPCR_Rhodpsn"/>
</dbReference>
<keyword evidence="15" id="KW-1185">Reference proteome</keyword>
<name>A0A7I8WB37_9ANNE</name>
<dbReference type="Pfam" id="PF00001">
    <property type="entry name" value="7tm_1"/>
    <property type="match status" value="1"/>
</dbReference>
<keyword evidence="7" id="KW-0157">Chromophore</keyword>
<dbReference type="InterPro" id="IPR050125">
    <property type="entry name" value="GPCR_opsins"/>
</dbReference>
<feature type="transmembrane region" description="Helical" evidence="12">
    <location>
        <begin position="187"/>
        <end position="220"/>
    </location>
</feature>
<organism evidence="14 15">
    <name type="scientific">Dimorphilus gyrociliatus</name>
    <dbReference type="NCBI Taxonomy" id="2664684"/>
    <lineage>
        <taxon>Eukaryota</taxon>
        <taxon>Metazoa</taxon>
        <taxon>Spiralia</taxon>
        <taxon>Lophotrochozoa</taxon>
        <taxon>Annelida</taxon>
        <taxon>Polychaeta</taxon>
        <taxon>Polychaeta incertae sedis</taxon>
        <taxon>Dinophilidae</taxon>
        <taxon>Dimorphilus</taxon>
    </lineage>
</organism>
<reference evidence="14 15" key="1">
    <citation type="submission" date="2020-08" db="EMBL/GenBank/DDBJ databases">
        <authorList>
            <person name="Hejnol A."/>
        </authorList>
    </citation>
    <scope>NUCLEOTIDE SEQUENCE [LARGE SCALE GENOMIC DNA]</scope>
</reference>
<keyword evidence="11" id="KW-0807">Transducer</keyword>
<proteinExistence type="predicted"/>
<dbReference type="Gene3D" id="1.20.1070.10">
    <property type="entry name" value="Rhodopsin 7-helix transmembrane proteins"/>
    <property type="match status" value="1"/>
</dbReference>
<dbReference type="GO" id="GO:0016020">
    <property type="term" value="C:membrane"/>
    <property type="evidence" value="ECO:0007669"/>
    <property type="project" value="UniProtKB-SubCell"/>
</dbReference>
<dbReference type="PANTHER" id="PTHR24240">
    <property type="entry name" value="OPSIN"/>
    <property type="match status" value="1"/>
</dbReference>
<dbReference type="GO" id="GO:0009881">
    <property type="term" value="F:photoreceptor activity"/>
    <property type="evidence" value="ECO:0007669"/>
    <property type="project" value="UniProtKB-KW"/>
</dbReference>